<feature type="chain" id="PRO_5015776368" evidence="1">
    <location>
        <begin position="17"/>
        <end position="97"/>
    </location>
</feature>
<dbReference type="OrthoDB" id="4941312at2759"/>
<name>A0A2S4L8I1_9HYPO</name>
<protein>
    <submittedName>
        <fullName evidence="2">Uncharacterized protein</fullName>
    </submittedName>
</protein>
<dbReference type="AlphaFoldDB" id="A0A2S4L8I1"/>
<keyword evidence="1" id="KW-0732">Signal</keyword>
<organism evidence="2 3">
    <name type="scientific">Tolypocladium paradoxum</name>
    <dbReference type="NCBI Taxonomy" id="94208"/>
    <lineage>
        <taxon>Eukaryota</taxon>
        <taxon>Fungi</taxon>
        <taxon>Dikarya</taxon>
        <taxon>Ascomycota</taxon>
        <taxon>Pezizomycotina</taxon>
        <taxon>Sordariomycetes</taxon>
        <taxon>Hypocreomycetidae</taxon>
        <taxon>Hypocreales</taxon>
        <taxon>Ophiocordycipitaceae</taxon>
        <taxon>Tolypocladium</taxon>
    </lineage>
</organism>
<evidence type="ECO:0000313" key="3">
    <source>
        <dbReference type="Proteomes" id="UP000237481"/>
    </source>
</evidence>
<dbReference type="Proteomes" id="UP000237481">
    <property type="component" value="Unassembled WGS sequence"/>
</dbReference>
<proteinExistence type="predicted"/>
<feature type="signal peptide" evidence="1">
    <location>
        <begin position="1"/>
        <end position="16"/>
    </location>
</feature>
<evidence type="ECO:0000256" key="1">
    <source>
        <dbReference type="SAM" id="SignalP"/>
    </source>
</evidence>
<dbReference type="EMBL" id="PKSG01000104">
    <property type="protein sequence ID" value="POR38758.1"/>
    <property type="molecule type" value="Genomic_DNA"/>
</dbReference>
<keyword evidence="3" id="KW-1185">Reference proteome</keyword>
<accession>A0A2S4L8I1</accession>
<evidence type="ECO:0000313" key="2">
    <source>
        <dbReference type="EMBL" id="POR38758.1"/>
    </source>
</evidence>
<comment type="caution">
    <text evidence="2">The sequence shown here is derived from an EMBL/GenBank/DDBJ whole genome shotgun (WGS) entry which is preliminary data.</text>
</comment>
<sequence length="97" mass="11091">MKYAIIFASTAVLAYALPRGTPTGQKLPWQEPSQFSFECGFKGIDEKTCGTEAYCQRFDEYNESPVGHDGQFKTTKQCFDAHEHQPLDPDRMYFPED</sequence>
<reference evidence="2 3" key="1">
    <citation type="submission" date="2018-01" db="EMBL/GenBank/DDBJ databases">
        <title>Harnessing the power of phylogenomics to disentangle the directionality and signatures of interkingdom host jumping in the parasitic fungal genus Tolypocladium.</title>
        <authorList>
            <person name="Quandt C.A."/>
            <person name="Patterson W."/>
            <person name="Spatafora J.W."/>
        </authorList>
    </citation>
    <scope>NUCLEOTIDE SEQUENCE [LARGE SCALE GENOMIC DNA]</scope>
    <source>
        <strain evidence="2 3">NRBC 100945</strain>
    </source>
</reference>
<gene>
    <name evidence="2" type="ORF">TPAR_01046</name>
</gene>